<protein>
    <submittedName>
        <fullName evidence="10">Potassium channel family protein</fullName>
    </submittedName>
</protein>
<comment type="subcellular location">
    <subcellularLocation>
        <location evidence="1">Membrane</location>
        <topology evidence="1">Multi-pass membrane protein</topology>
    </subcellularLocation>
</comment>
<evidence type="ECO:0000256" key="5">
    <source>
        <dbReference type="ARBA" id="ARBA00023065"/>
    </source>
</evidence>
<proteinExistence type="predicted"/>
<dbReference type="InterPro" id="IPR013099">
    <property type="entry name" value="K_chnl_dom"/>
</dbReference>
<evidence type="ECO:0000256" key="1">
    <source>
        <dbReference type="ARBA" id="ARBA00004141"/>
    </source>
</evidence>
<dbReference type="Gene3D" id="1.10.287.70">
    <property type="match status" value="1"/>
</dbReference>
<feature type="transmembrane region" description="Helical" evidence="8">
    <location>
        <begin position="6"/>
        <end position="36"/>
    </location>
</feature>
<evidence type="ECO:0000256" key="3">
    <source>
        <dbReference type="ARBA" id="ARBA00022692"/>
    </source>
</evidence>
<keyword evidence="5" id="KW-0406">Ion transport</keyword>
<reference evidence="10 11" key="1">
    <citation type="submission" date="2023-08" db="EMBL/GenBank/DDBJ databases">
        <title>Pseudoalteromonas haloplanktis LL1 genome.</title>
        <authorList>
            <person name="Wu S."/>
        </authorList>
    </citation>
    <scope>NUCLEOTIDE SEQUENCE [LARGE SCALE GENOMIC DNA]</scope>
    <source>
        <strain evidence="10 11">LL1</strain>
    </source>
</reference>
<dbReference type="PANTHER" id="PTHR11003">
    <property type="entry name" value="POTASSIUM CHANNEL, SUBFAMILY K"/>
    <property type="match status" value="1"/>
</dbReference>
<dbReference type="SUPFAM" id="SSF81324">
    <property type="entry name" value="Voltage-gated potassium channels"/>
    <property type="match status" value="1"/>
</dbReference>
<dbReference type="InterPro" id="IPR003280">
    <property type="entry name" value="2pore_dom_K_chnl"/>
</dbReference>
<feature type="transmembrane region" description="Helical" evidence="8">
    <location>
        <begin position="72"/>
        <end position="93"/>
    </location>
</feature>
<keyword evidence="6 8" id="KW-0472">Membrane</keyword>
<keyword evidence="11" id="KW-1185">Reference proteome</keyword>
<keyword evidence="7 10" id="KW-0407">Ion channel</keyword>
<evidence type="ECO:0000256" key="2">
    <source>
        <dbReference type="ARBA" id="ARBA00022448"/>
    </source>
</evidence>
<dbReference type="EMBL" id="JAVIFY010000012">
    <property type="protein sequence ID" value="MDQ9093113.1"/>
    <property type="molecule type" value="Genomic_DNA"/>
</dbReference>
<evidence type="ECO:0000259" key="9">
    <source>
        <dbReference type="Pfam" id="PF07885"/>
    </source>
</evidence>
<feature type="transmembrane region" description="Helical" evidence="8">
    <location>
        <begin position="48"/>
        <end position="66"/>
    </location>
</feature>
<evidence type="ECO:0000256" key="6">
    <source>
        <dbReference type="ARBA" id="ARBA00023136"/>
    </source>
</evidence>
<gene>
    <name evidence="10" type="ORF">RC083_16165</name>
</gene>
<dbReference type="GO" id="GO:0034220">
    <property type="term" value="P:monoatomic ion transmembrane transport"/>
    <property type="evidence" value="ECO:0007669"/>
    <property type="project" value="UniProtKB-KW"/>
</dbReference>
<evidence type="ECO:0000256" key="7">
    <source>
        <dbReference type="ARBA" id="ARBA00023303"/>
    </source>
</evidence>
<keyword evidence="4 8" id="KW-1133">Transmembrane helix</keyword>
<dbReference type="Pfam" id="PF07885">
    <property type="entry name" value="Ion_trans_2"/>
    <property type="match status" value="1"/>
</dbReference>
<evidence type="ECO:0000256" key="4">
    <source>
        <dbReference type="ARBA" id="ARBA00022989"/>
    </source>
</evidence>
<feature type="domain" description="Potassium channel" evidence="9">
    <location>
        <begin position="26"/>
        <end position="94"/>
    </location>
</feature>
<evidence type="ECO:0000313" key="11">
    <source>
        <dbReference type="Proteomes" id="UP001226574"/>
    </source>
</evidence>
<comment type="caution">
    <text evidence="10">The sequence shown here is derived from an EMBL/GenBank/DDBJ whole genome shotgun (WGS) entry which is preliminary data.</text>
</comment>
<sequence>MEFSITFFQLFFIGVYLGLPLLAVLCFVIIGLGLVVGRLESWSRFDSIYWAFITALTVGYGDIRPLKKPSKVLAVIIAWTGILLTGLLVAIAVKTASITLEIFIDPNVIEQIEKRVSKA</sequence>
<dbReference type="RefSeq" id="WP_138553780.1">
    <property type="nucleotide sequence ID" value="NZ_JAVIFY010000012.1"/>
</dbReference>
<keyword evidence="2" id="KW-0813">Transport</keyword>
<dbReference type="Proteomes" id="UP001226574">
    <property type="component" value="Unassembled WGS sequence"/>
</dbReference>
<name>A0ABU1BF34_PSEHA</name>
<evidence type="ECO:0000256" key="8">
    <source>
        <dbReference type="SAM" id="Phobius"/>
    </source>
</evidence>
<accession>A0ABU1BF34</accession>
<keyword evidence="3 8" id="KW-0812">Transmembrane</keyword>
<evidence type="ECO:0000313" key="10">
    <source>
        <dbReference type="EMBL" id="MDQ9093113.1"/>
    </source>
</evidence>
<organism evidence="10 11">
    <name type="scientific">Pseudoalteromonas haloplanktis</name>
    <name type="common">Alteromonas haloplanktis</name>
    <dbReference type="NCBI Taxonomy" id="228"/>
    <lineage>
        <taxon>Bacteria</taxon>
        <taxon>Pseudomonadati</taxon>
        <taxon>Pseudomonadota</taxon>
        <taxon>Gammaproteobacteria</taxon>
        <taxon>Alteromonadales</taxon>
        <taxon>Pseudoalteromonadaceae</taxon>
        <taxon>Pseudoalteromonas</taxon>
    </lineage>
</organism>
<dbReference type="PANTHER" id="PTHR11003:SF291">
    <property type="entry name" value="IP11374P"/>
    <property type="match status" value="1"/>
</dbReference>